<organism evidence="2 3">
    <name type="scientific">Bacteroides pyogenes</name>
    <dbReference type="NCBI Taxonomy" id="310300"/>
    <lineage>
        <taxon>Bacteria</taxon>
        <taxon>Pseudomonadati</taxon>
        <taxon>Bacteroidota</taxon>
        <taxon>Bacteroidia</taxon>
        <taxon>Bacteroidales</taxon>
        <taxon>Bacteroidaceae</taxon>
        <taxon>Bacteroides</taxon>
    </lineage>
</organism>
<reference evidence="2 3" key="1">
    <citation type="submission" date="2019-07" db="EMBL/GenBank/DDBJ databases">
        <title>Draft Genome Sequences of Bacteroides pyogenes Strains Isolated from the Uterus Holstein Dairy Cows with Metritis.</title>
        <authorList>
            <person name="Cunha F."/>
            <person name="Galvao K.N."/>
            <person name="Jeon S.J."/>
            <person name="Jeong K.C."/>
        </authorList>
    </citation>
    <scope>NUCLEOTIDE SEQUENCE [LARGE SCALE GENOMIC DNA]</scope>
    <source>
        <strain evidence="2 3">KG-31</strain>
    </source>
</reference>
<comment type="caution">
    <text evidence="2">The sequence shown here is derived from an EMBL/GenBank/DDBJ whole genome shotgun (WGS) entry which is preliminary data.</text>
</comment>
<keyword evidence="3" id="KW-1185">Reference proteome</keyword>
<dbReference type="GeneID" id="99755778"/>
<dbReference type="Proteomes" id="UP000324383">
    <property type="component" value="Unassembled WGS sequence"/>
</dbReference>
<dbReference type="AlphaFoldDB" id="A0A5D3E8I2"/>
<feature type="chain" id="PRO_5030116183" description="DUF3574 domain-containing protein" evidence="1">
    <location>
        <begin position="24"/>
        <end position="133"/>
    </location>
</feature>
<dbReference type="RefSeq" id="WP_021644991.1">
    <property type="nucleotide sequence ID" value="NZ_CAMBON010000024.1"/>
</dbReference>
<sequence>MKYFKLLSAVALVFVLCSASSLKKDRFKSVYAFGLSASFTDTVVYYTDIQLLDSAEISKQGFLVHRDEYSYQLKTYLEQSGLQQNSTCMIYFSDNEKKLEKEAEKLLNKYRKNKNVSVERIETDSFRFAIPER</sequence>
<proteinExistence type="predicted"/>
<name>A0A5D3E8I2_9BACE</name>
<keyword evidence="1" id="KW-0732">Signal</keyword>
<evidence type="ECO:0000313" key="3">
    <source>
        <dbReference type="Proteomes" id="UP000324383"/>
    </source>
</evidence>
<evidence type="ECO:0008006" key="4">
    <source>
        <dbReference type="Google" id="ProtNLM"/>
    </source>
</evidence>
<feature type="signal peptide" evidence="1">
    <location>
        <begin position="1"/>
        <end position="23"/>
    </location>
</feature>
<dbReference type="EMBL" id="VKLW01000030">
    <property type="protein sequence ID" value="TYK32447.1"/>
    <property type="molecule type" value="Genomic_DNA"/>
</dbReference>
<evidence type="ECO:0000313" key="2">
    <source>
        <dbReference type="EMBL" id="TYK32447.1"/>
    </source>
</evidence>
<protein>
    <recommendedName>
        <fullName evidence="4">DUF3574 domain-containing protein</fullName>
    </recommendedName>
</protein>
<gene>
    <name evidence="2" type="ORF">FNJ60_12025</name>
</gene>
<accession>A0A5D3E8I2</accession>
<evidence type="ECO:0000256" key="1">
    <source>
        <dbReference type="SAM" id="SignalP"/>
    </source>
</evidence>